<dbReference type="InterPro" id="IPR050171">
    <property type="entry name" value="MFS_Transporters"/>
</dbReference>
<dbReference type="RefSeq" id="WP_151167455.1">
    <property type="nucleotide sequence ID" value="NZ_WACR01000005.1"/>
</dbReference>
<feature type="transmembrane region" description="Helical" evidence="10">
    <location>
        <begin position="46"/>
        <end position="65"/>
    </location>
</feature>
<feature type="transmembrane region" description="Helical" evidence="10">
    <location>
        <begin position="133"/>
        <end position="150"/>
    </location>
</feature>
<dbReference type="PROSITE" id="PS50850">
    <property type="entry name" value="MFS"/>
    <property type="match status" value="1"/>
</dbReference>
<reference evidence="12 13" key="1">
    <citation type="submission" date="2019-09" db="EMBL/GenBank/DDBJ databases">
        <title>Genomes of Cryomorphaceae.</title>
        <authorList>
            <person name="Bowman J.P."/>
        </authorList>
    </citation>
    <scope>NUCLEOTIDE SEQUENCE [LARGE SCALE GENOMIC DNA]</scope>
    <source>
        <strain evidence="12 13">KCTC 52047</strain>
    </source>
</reference>
<keyword evidence="7 10" id="KW-0472">Membrane</keyword>
<feature type="transmembrane region" description="Helical" evidence="10">
    <location>
        <begin position="107"/>
        <end position="127"/>
    </location>
</feature>
<evidence type="ECO:0000256" key="2">
    <source>
        <dbReference type="ARBA" id="ARBA00022448"/>
    </source>
</evidence>
<feature type="transmembrane region" description="Helical" evidence="10">
    <location>
        <begin position="201"/>
        <end position="221"/>
    </location>
</feature>
<dbReference type="InterPro" id="IPR020846">
    <property type="entry name" value="MFS_dom"/>
</dbReference>
<evidence type="ECO:0000256" key="10">
    <source>
        <dbReference type="SAM" id="Phobius"/>
    </source>
</evidence>
<dbReference type="Pfam" id="PF00854">
    <property type="entry name" value="PTR2"/>
    <property type="match status" value="1"/>
</dbReference>
<feature type="transmembrane region" description="Helical" evidence="10">
    <location>
        <begin position="401"/>
        <end position="423"/>
    </location>
</feature>
<dbReference type="PANTHER" id="PTHR23517">
    <property type="entry name" value="RESISTANCE PROTEIN MDTM, PUTATIVE-RELATED-RELATED"/>
    <property type="match status" value="1"/>
</dbReference>
<feature type="transmembrane region" description="Helical" evidence="10">
    <location>
        <begin position="511"/>
        <end position="530"/>
    </location>
</feature>
<dbReference type="Gene3D" id="1.20.1250.20">
    <property type="entry name" value="MFS general substrate transporter like domains"/>
    <property type="match status" value="1"/>
</dbReference>
<keyword evidence="3" id="KW-1003">Cell membrane</keyword>
<comment type="similarity">
    <text evidence="8">Belongs to the major facilitator superfamily. Proton-dependent oligopeptide transporter (POT/PTR) (TC 2.A.17) family.</text>
</comment>
<evidence type="ECO:0000313" key="12">
    <source>
        <dbReference type="EMBL" id="KAB1064363.1"/>
    </source>
</evidence>
<dbReference type="InterPro" id="IPR036259">
    <property type="entry name" value="MFS_trans_sf"/>
</dbReference>
<dbReference type="PANTHER" id="PTHR23517:SF15">
    <property type="entry name" value="PROTON-DEPENDENT OLIGOPEPTIDE FAMILY TRANSPORT PROTEIN"/>
    <property type="match status" value="1"/>
</dbReference>
<dbReference type="AlphaFoldDB" id="A0A6N6M6Y5"/>
<dbReference type="PROSITE" id="PS01023">
    <property type="entry name" value="PTR2_2"/>
    <property type="match status" value="1"/>
</dbReference>
<feature type="transmembrane region" description="Helical" evidence="10">
    <location>
        <begin position="291"/>
        <end position="311"/>
    </location>
</feature>
<keyword evidence="4 8" id="KW-0812">Transmembrane</keyword>
<evidence type="ECO:0000256" key="5">
    <source>
        <dbReference type="ARBA" id="ARBA00022856"/>
    </source>
</evidence>
<dbReference type="InterPro" id="IPR000109">
    <property type="entry name" value="POT_fam"/>
</dbReference>
<dbReference type="Proteomes" id="UP000435357">
    <property type="component" value="Unassembled WGS sequence"/>
</dbReference>
<keyword evidence="5" id="KW-0653">Protein transport</keyword>
<dbReference type="EMBL" id="WACR01000005">
    <property type="protein sequence ID" value="KAB1064363.1"/>
    <property type="molecule type" value="Genomic_DNA"/>
</dbReference>
<evidence type="ECO:0000259" key="11">
    <source>
        <dbReference type="PROSITE" id="PS50850"/>
    </source>
</evidence>
<evidence type="ECO:0000256" key="1">
    <source>
        <dbReference type="ARBA" id="ARBA00004651"/>
    </source>
</evidence>
<feature type="transmembrane region" description="Helical" evidence="10">
    <location>
        <begin position="171"/>
        <end position="195"/>
    </location>
</feature>
<protein>
    <submittedName>
        <fullName evidence="12">Peptide MFS transporter</fullName>
    </submittedName>
</protein>
<feature type="transmembrane region" description="Helical" evidence="10">
    <location>
        <begin position="320"/>
        <end position="337"/>
    </location>
</feature>
<evidence type="ECO:0000313" key="13">
    <source>
        <dbReference type="Proteomes" id="UP000435357"/>
    </source>
</evidence>
<proteinExistence type="inferred from homology"/>
<evidence type="ECO:0000256" key="6">
    <source>
        <dbReference type="ARBA" id="ARBA00022989"/>
    </source>
</evidence>
<feature type="transmembrane region" description="Helical" evidence="10">
    <location>
        <begin position="464"/>
        <end position="485"/>
    </location>
</feature>
<gene>
    <name evidence="12" type="ORF">F3059_06580</name>
</gene>
<evidence type="ECO:0000256" key="7">
    <source>
        <dbReference type="ARBA" id="ARBA00023136"/>
    </source>
</evidence>
<keyword evidence="5" id="KW-0571">Peptide transport</keyword>
<comment type="caution">
    <text evidence="12">The sequence shown here is derived from an EMBL/GenBank/DDBJ whole genome shotgun (WGS) entry which is preliminary data.</text>
</comment>
<keyword evidence="2 8" id="KW-0813">Transport</keyword>
<dbReference type="GO" id="GO:1904680">
    <property type="term" value="F:peptide transmembrane transporter activity"/>
    <property type="evidence" value="ECO:0007669"/>
    <property type="project" value="InterPro"/>
</dbReference>
<feature type="transmembrane region" description="Helical" evidence="10">
    <location>
        <begin position="77"/>
        <end position="98"/>
    </location>
</feature>
<evidence type="ECO:0000256" key="8">
    <source>
        <dbReference type="RuleBase" id="RU003755"/>
    </source>
</evidence>
<evidence type="ECO:0000256" key="9">
    <source>
        <dbReference type="SAM" id="MobiDB-lite"/>
    </source>
</evidence>
<dbReference type="CDD" id="cd17346">
    <property type="entry name" value="MFS_DtpA_like"/>
    <property type="match status" value="1"/>
</dbReference>
<feature type="transmembrane region" description="Helical" evidence="10">
    <location>
        <begin position="6"/>
        <end position="25"/>
    </location>
</feature>
<name>A0A6N6M6Y5_9FLAO</name>
<dbReference type="NCBIfam" id="TIGR00924">
    <property type="entry name" value="yjdL_sub1_fam"/>
    <property type="match status" value="1"/>
</dbReference>
<evidence type="ECO:0000256" key="4">
    <source>
        <dbReference type="ARBA" id="ARBA00022692"/>
    </source>
</evidence>
<evidence type="ECO:0000256" key="3">
    <source>
        <dbReference type="ARBA" id="ARBA00022475"/>
    </source>
</evidence>
<dbReference type="PROSITE" id="PS01022">
    <property type="entry name" value="PTR2_1"/>
    <property type="match status" value="1"/>
</dbReference>
<organism evidence="12 13">
    <name type="scientific">Salibacter halophilus</name>
    <dbReference type="NCBI Taxonomy" id="1803916"/>
    <lineage>
        <taxon>Bacteria</taxon>
        <taxon>Pseudomonadati</taxon>
        <taxon>Bacteroidota</taxon>
        <taxon>Flavobacteriia</taxon>
        <taxon>Flavobacteriales</taxon>
        <taxon>Salibacteraceae</taxon>
        <taxon>Salibacter</taxon>
    </lineage>
</organism>
<keyword evidence="13" id="KW-1185">Reference proteome</keyword>
<dbReference type="OrthoDB" id="9772725at2"/>
<feature type="transmembrane region" description="Helical" evidence="10">
    <location>
        <begin position="429"/>
        <end position="452"/>
    </location>
</feature>
<sequence>MDLTYWIMIFGWVFVLIWIPAIIYSNKNTHPKALFILFFAEMWERFSYYGMRALLTLYMVQVLFAELSQSAADTKALGIYGSYTAMVYLFPVIGGIVADKIYGFRKAIILGGILMIFGHFSLALEGMFFEGNMMLFFLSLALIIVGNGLFKPNVSSFLGKFYTANDSRKDGGFTIFYMGVNIGAFLSILTCGYVGQTISWHYGFGLAGIGMFLGLLVFVIFGQNAFGNKGILPSTISNADDEDEGSESETSPTPTTLPQKIKTQQMLTTIATIAVVPICAFMLGYSEAMTYILIFLSLGILGVLIVQSFAMESKVAGQRLLVVVVLFVFHAMFWALFEQAGGSITLFTERNVDRVVFGSEIPASIFQFFNSLFIILLAPVFSWMWGKMSKKGAEPSTPMKFVLGLSQLALGFAVLVLGAKFFADDGLMPVLFLVIMYLFHTTGELSISPVGLSMITKLSPAKAVGFVMGAWFLSMALANKMAGLIGELTASEDTDKEMSIMESLAVYTDTYLIWGVFVVAASAILLVLLVPQLRKWMNGIH</sequence>
<feature type="region of interest" description="Disordered" evidence="9">
    <location>
        <begin position="238"/>
        <end position="257"/>
    </location>
</feature>
<dbReference type="GO" id="GO:0006857">
    <property type="term" value="P:oligopeptide transport"/>
    <property type="evidence" value="ECO:0007669"/>
    <property type="project" value="InterPro"/>
</dbReference>
<dbReference type="InterPro" id="IPR018456">
    <property type="entry name" value="PTR2_symporter_CS"/>
</dbReference>
<feature type="compositionally biased region" description="Low complexity" evidence="9">
    <location>
        <begin position="248"/>
        <end position="257"/>
    </location>
</feature>
<dbReference type="InterPro" id="IPR005279">
    <property type="entry name" value="Dipep/tripep_permease"/>
</dbReference>
<comment type="subcellular location">
    <subcellularLocation>
        <location evidence="1">Cell membrane</location>
        <topology evidence="1">Multi-pass membrane protein</topology>
    </subcellularLocation>
    <subcellularLocation>
        <location evidence="8">Membrane</location>
        <topology evidence="8">Multi-pass membrane protein</topology>
    </subcellularLocation>
</comment>
<dbReference type="GO" id="GO:0005886">
    <property type="term" value="C:plasma membrane"/>
    <property type="evidence" value="ECO:0007669"/>
    <property type="project" value="UniProtKB-SubCell"/>
</dbReference>
<dbReference type="SUPFAM" id="SSF103473">
    <property type="entry name" value="MFS general substrate transporter"/>
    <property type="match status" value="2"/>
</dbReference>
<accession>A0A6N6M6Y5</accession>
<feature type="transmembrane region" description="Helical" evidence="10">
    <location>
        <begin position="361"/>
        <end position="381"/>
    </location>
</feature>
<feature type="transmembrane region" description="Helical" evidence="10">
    <location>
        <begin position="266"/>
        <end position="285"/>
    </location>
</feature>
<keyword evidence="6 10" id="KW-1133">Transmembrane helix</keyword>
<feature type="domain" description="Major facilitator superfamily (MFS) profile" evidence="11">
    <location>
        <begin position="33"/>
        <end position="534"/>
    </location>
</feature>